<sequence>MPDLILLGLAAYLLGAAAGLALVAASPLPAALFWGIGMILHLGLAAAELCGRFGIPVFSGMEGDLRHLAFTLGPLSFALGAIFSLIIPGNSRKLTLFTGIGLAIVIAAALGRLPVGTLPLPLILLGVLLVAVLVGLRYRPVPGRWLLLALILAALAELARYRYLGIIPVAPTAIADGFYGLALAAFGMTANRTR</sequence>
<feature type="transmembrane region" description="Helical" evidence="1">
    <location>
        <begin position="6"/>
        <end position="25"/>
    </location>
</feature>
<keyword evidence="1" id="KW-0472">Membrane</keyword>
<keyword evidence="1" id="KW-1133">Transmembrane helix</keyword>
<protein>
    <submittedName>
        <fullName evidence="2">Uncharacterized protein</fullName>
    </submittedName>
</protein>
<evidence type="ECO:0000313" key="2">
    <source>
        <dbReference type="EMBL" id="MFC3678033.1"/>
    </source>
</evidence>
<gene>
    <name evidence="2" type="ORF">ACFOOQ_20940</name>
</gene>
<proteinExistence type="predicted"/>
<evidence type="ECO:0000256" key="1">
    <source>
        <dbReference type="SAM" id="Phobius"/>
    </source>
</evidence>
<feature type="transmembrane region" description="Helical" evidence="1">
    <location>
        <begin position="67"/>
        <end position="87"/>
    </location>
</feature>
<feature type="transmembrane region" description="Helical" evidence="1">
    <location>
        <begin position="119"/>
        <end position="138"/>
    </location>
</feature>
<reference evidence="3" key="1">
    <citation type="journal article" date="2019" name="Int. J. Syst. Evol. Microbiol.">
        <title>The Global Catalogue of Microorganisms (GCM) 10K type strain sequencing project: providing services to taxonomists for standard genome sequencing and annotation.</title>
        <authorList>
            <consortium name="The Broad Institute Genomics Platform"/>
            <consortium name="The Broad Institute Genome Sequencing Center for Infectious Disease"/>
            <person name="Wu L."/>
            <person name="Ma J."/>
        </authorList>
    </citation>
    <scope>NUCLEOTIDE SEQUENCE [LARGE SCALE GENOMIC DNA]</scope>
    <source>
        <strain evidence="3">KCTC 42182</strain>
    </source>
</reference>
<feature type="transmembrane region" description="Helical" evidence="1">
    <location>
        <begin position="94"/>
        <end position="113"/>
    </location>
</feature>
<feature type="transmembrane region" description="Helical" evidence="1">
    <location>
        <begin position="32"/>
        <end position="55"/>
    </location>
</feature>
<keyword evidence="3" id="KW-1185">Reference proteome</keyword>
<organism evidence="2 3">
    <name type="scientific">Ferrovibrio xuzhouensis</name>
    <dbReference type="NCBI Taxonomy" id="1576914"/>
    <lineage>
        <taxon>Bacteria</taxon>
        <taxon>Pseudomonadati</taxon>
        <taxon>Pseudomonadota</taxon>
        <taxon>Alphaproteobacteria</taxon>
        <taxon>Rhodospirillales</taxon>
        <taxon>Rhodospirillaceae</taxon>
        <taxon>Ferrovibrio</taxon>
    </lineage>
</organism>
<evidence type="ECO:0000313" key="3">
    <source>
        <dbReference type="Proteomes" id="UP001595711"/>
    </source>
</evidence>
<dbReference type="EMBL" id="JBHRYJ010000006">
    <property type="protein sequence ID" value="MFC3678033.1"/>
    <property type="molecule type" value="Genomic_DNA"/>
</dbReference>
<dbReference type="Proteomes" id="UP001595711">
    <property type="component" value="Unassembled WGS sequence"/>
</dbReference>
<accession>A0ABV7VKJ3</accession>
<feature type="transmembrane region" description="Helical" evidence="1">
    <location>
        <begin position="145"/>
        <end position="163"/>
    </location>
</feature>
<comment type="caution">
    <text evidence="2">The sequence shown here is derived from an EMBL/GenBank/DDBJ whole genome shotgun (WGS) entry which is preliminary data.</text>
</comment>
<name>A0ABV7VKJ3_9PROT</name>
<feature type="transmembrane region" description="Helical" evidence="1">
    <location>
        <begin position="169"/>
        <end position="190"/>
    </location>
</feature>
<dbReference type="RefSeq" id="WP_379729670.1">
    <property type="nucleotide sequence ID" value="NZ_JBHRYJ010000006.1"/>
</dbReference>
<keyword evidence="1" id="KW-0812">Transmembrane</keyword>